<dbReference type="PANTHER" id="PTHR12145">
    <property type="entry name" value="MANNAN ENDO-1,6-ALPHA-MANNOSIDASE DCW1"/>
    <property type="match status" value="1"/>
</dbReference>
<dbReference type="Proteomes" id="UP000033483">
    <property type="component" value="Unassembled WGS sequence"/>
</dbReference>
<dbReference type="EC" id="3.2.1.101" evidence="4 10"/>
<keyword evidence="8" id="KW-0325">Glycoprotein</keyword>
<protein>
    <recommendedName>
        <fullName evidence="4 10">Mannan endo-1,6-alpha-mannosidase</fullName>
        <ecNumber evidence="4 10">3.2.1.101</ecNumber>
    </recommendedName>
</protein>
<sequence length="503" mass="53683">MPQFFKSILSVSQATQAAVAVTAGMPPITLSVDDASSVKAVARTLAEGVMGYYQPNNSAILVGDLPDPYYWWEAGAMWGAMLDYYYYTNDSTYNDQIITALTAKVNTGTNFDFVPVEHASEEGNDDLGFWAFAVMAAAERNFPQPDASVPSWLQLGKNIFSSLESRWNTSACAGGLLWQIYASNPNGLNYKNSVSNGGFFQLAARLARVTGDQMYLDWATKIWDWSAAIGMIGTNYIVFDGAHASANCTDMNPVSFSYSNSIYMYGAAVMANTTGDPVWADRAASILKAVSTRFFYPDANATNVMYESACETVNTCNTDMKSFKAYMSRFMWQSTQMLPSLKPNVTTLLRTSALAAARTCTGGESASECGMRWYVGGFDNNTGLGQQMSALETVQGLLIDYAAPPLKGDAVQVVRDEPWTSGSAATTAATATTTTSSTTIAADPTSETVITPAVSSTTSVPATTTSSAAPAKRSTTKEGASGIVQVNKLALSLAAAAFLVLSM</sequence>
<dbReference type="InterPro" id="IPR008928">
    <property type="entry name" value="6-hairpin_glycosidase_sf"/>
</dbReference>
<dbReference type="SUPFAM" id="SSF48208">
    <property type="entry name" value="Six-hairpin glycosidases"/>
    <property type="match status" value="1"/>
</dbReference>
<dbReference type="Gene3D" id="1.50.10.20">
    <property type="match status" value="1"/>
</dbReference>
<evidence type="ECO:0000256" key="2">
    <source>
        <dbReference type="ARBA" id="ARBA00004308"/>
    </source>
</evidence>
<dbReference type="InterPro" id="IPR014480">
    <property type="entry name" value="Mannan-1_6-alpha_mannosidase"/>
</dbReference>
<evidence type="ECO:0000256" key="9">
    <source>
        <dbReference type="ARBA" id="ARBA00023295"/>
    </source>
</evidence>
<evidence type="ECO:0000256" key="1">
    <source>
        <dbReference type="ARBA" id="ARBA00001452"/>
    </source>
</evidence>
<evidence type="ECO:0000256" key="5">
    <source>
        <dbReference type="ARBA" id="ARBA00022729"/>
    </source>
</evidence>
<evidence type="ECO:0000256" key="4">
    <source>
        <dbReference type="ARBA" id="ARBA00012350"/>
    </source>
</evidence>
<accession>A0A0F4ZJJ4</accession>
<feature type="region of interest" description="Disordered" evidence="11">
    <location>
        <begin position="421"/>
        <end position="477"/>
    </location>
</feature>
<dbReference type="FunFam" id="1.50.10.20:FF:000006">
    <property type="entry name" value="Mannan endo-1,6-alpha-mannosidase"/>
    <property type="match status" value="1"/>
</dbReference>
<gene>
    <name evidence="12" type="ORF">TD95_004364</name>
</gene>
<evidence type="ECO:0000256" key="3">
    <source>
        <dbReference type="ARBA" id="ARBA00009699"/>
    </source>
</evidence>
<dbReference type="GO" id="GO:0008496">
    <property type="term" value="F:mannan endo-1,6-alpha-mannosidase activity"/>
    <property type="evidence" value="ECO:0007669"/>
    <property type="project" value="UniProtKB-UniRule"/>
</dbReference>
<keyword evidence="7" id="KW-0472">Membrane</keyword>
<comment type="similarity">
    <text evidence="3 10">Belongs to the glycosyl hydrolase 76 family.</text>
</comment>
<evidence type="ECO:0000256" key="8">
    <source>
        <dbReference type="ARBA" id="ARBA00023180"/>
    </source>
</evidence>
<evidence type="ECO:0000256" key="6">
    <source>
        <dbReference type="ARBA" id="ARBA00022801"/>
    </source>
</evidence>
<keyword evidence="9 10" id="KW-0326">Glycosidase</keyword>
<organism evidence="12 13">
    <name type="scientific">Thielaviopsis punctulata</name>
    <dbReference type="NCBI Taxonomy" id="72032"/>
    <lineage>
        <taxon>Eukaryota</taxon>
        <taxon>Fungi</taxon>
        <taxon>Dikarya</taxon>
        <taxon>Ascomycota</taxon>
        <taxon>Pezizomycotina</taxon>
        <taxon>Sordariomycetes</taxon>
        <taxon>Hypocreomycetidae</taxon>
        <taxon>Microascales</taxon>
        <taxon>Ceratocystidaceae</taxon>
        <taxon>Thielaviopsis</taxon>
    </lineage>
</organism>
<comment type="catalytic activity">
    <reaction evidence="1 10">
        <text>Random hydrolysis of (1-&gt;6)-alpha-D-mannosidic linkages in unbranched (1-&gt;6)-mannans.</text>
        <dbReference type="EC" id="3.2.1.101"/>
    </reaction>
</comment>
<evidence type="ECO:0000256" key="10">
    <source>
        <dbReference type="PIRNR" id="PIRNR016302"/>
    </source>
</evidence>
<dbReference type="GO" id="GO:0012505">
    <property type="term" value="C:endomembrane system"/>
    <property type="evidence" value="ECO:0007669"/>
    <property type="project" value="UniProtKB-SubCell"/>
</dbReference>
<keyword evidence="13" id="KW-1185">Reference proteome</keyword>
<feature type="compositionally biased region" description="Low complexity" evidence="11">
    <location>
        <begin position="421"/>
        <end position="473"/>
    </location>
</feature>
<evidence type="ECO:0000313" key="13">
    <source>
        <dbReference type="Proteomes" id="UP000033483"/>
    </source>
</evidence>
<reference evidence="12 13" key="1">
    <citation type="submission" date="2015-03" db="EMBL/GenBank/DDBJ databases">
        <authorList>
            <person name="Radwan O."/>
            <person name="Al-Naeli F.A."/>
            <person name="Rendon G.A."/>
            <person name="Fields C."/>
        </authorList>
    </citation>
    <scope>NUCLEOTIDE SEQUENCE [LARGE SCALE GENOMIC DNA]</scope>
    <source>
        <strain evidence="12">CR-DP1</strain>
    </source>
</reference>
<dbReference type="PIRSF" id="PIRSF016302">
    <property type="entry name" value="Man_a_manosd"/>
    <property type="match status" value="1"/>
</dbReference>
<dbReference type="GO" id="GO:0016052">
    <property type="term" value="P:carbohydrate catabolic process"/>
    <property type="evidence" value="ECO:0007669"/>
    <property type="project" value="InterPro"/>
</dbReference>
<comment type="subcellular location">
    <subcellularLocation>
        <location evidence="2">Endomembrane system</location>
    </subcellularLocation>
</comment>
<keyword evidence="5" id="KW-0732">Signal</keyword>
<dbReference type="PANTHER" id="PTHR12145:SF38">
    <property type="entry name" value="MANNAN ENDO-1,6-ALPHA-MANNOSIDASE"/>
    <property type="match status" value="1"/>
</dbReference>
<evidence type="ECO:0000313" key="12">
    <source>
        <dbReference type="EMBL" id="KKA30789.1"/>
    </source>
</evidence>
<dbReference type="AlphaFoldDB" id="A0A0F4ZJJ4"/>
<dbReference type="EMBL" id="LAEV01000251">
    <property type="protein sequence ID" value="KKA30789.1"/>
    <property type="molecule type" value="Genomic_DNA"/>
</dbReference>
<evidence type="ECO:0000256" key="11">
    <source>
        <dbReference type="SAM" id="MobiDB-lite"/>
    </source>
</evidence>
<dbReference type="OrthoDB" id="4187847at2759"/>
<evidence type="ECO:0000256" key="7">
    <source>
        <dbReference type="ARBA" id="ARBA00023136"/>
    </source>
</evidence>
<keyword evidence="6 10" id="KW-0378">Hydrolase</keyword>
<comment type="caution">
    <text evidence="12">The sequence shown here is derived from an EMBL/GenBank/DDBJ whole genome shotgun (WGS) entry which is preliminary data.</text>
</comment>
<name>A0A0F4ZJJ4_9PEZI</name>
<proteinExistence type="inferred from homology"/>
<dbReference type="InterPro" id="IPR005198">
    <property type="entry name" value="Glyco_hydro_76"/>
</dbReference>
<dbReference type="Pfam" id="PF03663">
    <property type="entry name" value="Glyco_hydro_76"/>
    <property type="match status" value="1"/>
</dbReference>
<dbReference type="GO" id="GO:0009272">
    <property type="term" value="P:fungal-type cell wall biogenesis"/>
    <property type="evidence" value="ECO:0007669"/>
    <property type="project" value="TreeGrafter"/>
</dbReference>